<feature type="transmembrane region" description="Helical" evidence="1">
    <location>
        <begin position="108"/>
        <end position="131"/>
    </location>
</feature>
<keyword evidence="3" id="KW-1185">Reference proteome</keyword>
<organism evidence="2 3">
    <name type="scientific">Tetrapyrgos nigripes</name>
    <dbReference type="NCBI Taxonomy" id="182062"/>
    <lineage>
        <taxon>Eukaryota</taxon>
        <taxon>Fungi</taxon>
        <taxon>Dikarya</taxon>
        <taxon>Basidiomycota</taxon>
        <taxon>Agaricomycotina</taxon>
        <taxon>Agaricomycetes</taxon>
        <taxon>Agaricomycetidae</taxon>
        <taxon>Agaricales</taxon>
        <taxon>Marasmiineae</taxon>
        <taxon>Marasmiaceae</taxon>
        <taxon>Tetrapyrgos</taxon>
    </lineage>
</organism>
<dbReference type="Proteomes" id="UP000559256">
    <property type="component" value="Unassembled WGS sequence"/>
</dbReference>
<name>A0A8H5FW35_9AGAR</name>
<dbReference type="EMBL" id="JAACJM010000071">
    <property type="protein sequence ID" value="KAF5351281.1"/>
    <property type="molecule type" value="Genomic_DNA"/>
</dbReference>
<gene>
    <name evidence="2" type="ORF">D9758_007986</name>
</gene>
<keyword evidence="1" id="KW-0812">Transmembrane</keyword>
<keyword evidence="1" id="KW-0472">Membrane</keyword>
<evidence type="ECO:0000313" key="2">
    <source>
        <dbReference type="EMBL" id="KAF5351281.1"/>
    </source>
</evidence>
<feature type="transmembrane region" description="Helical" evidence="1">
    <location>
        <begin position="85"/>
        <end position="103"/>
    </location>
</feature>
<accession>A0A8H5FW35</accession>
<reference evidence="2 3" key="1">
    <citation type="journal article" date="2020" name="ISME J.">
        <title>Uncovering the hidden diversity of litter-decomposition mechanisms in mushroom-forming fungi.</title>
        <authorList>
            <person name="Floudas D."/>
            <person name="Bentzer J."/>
            <person name="Ahren D."/>
            <person name="Johansson T."/>
            <person name="Persson P."/>
            <person name="Tunlid A."/>
        </authorList>
    </citation>
    <scope>NUCLEOTIDE SEQUENCE [LARGE SCALE GENOMIC DNA]</scope>
    <source>
        <strain evidence="2 3">CBS 291.85</strain>
    </source>
</reference>
<keyword evidence="1" id="KW-1133">Transmembrane helix</keyword>
<evidence type="ECO:0000256" key="1">
    <source>
        <dbReference type="SAM" id="Phobius"/>
    </source>
</evidence>
<comment type="caution">
    <text evidence="2">The sequence shown here is derived from an EMBL/GenBank/DDBJ whole genome shotgun (WGS) entry which is preliminary data.</text>
</comment>
<feature type="transmembrane region" description="Helical" evidence="1">
    <location>
        <begin position="151"/>
        <end position="174"/>
    </location>
</feature>
<evidence type="ECO:0000313" key="3">
    <source>
        <dbReference type="Proteomes" id="UP000559256"/>
    </source>
</evidence>
<feature type="transmembrane region" description="Helical" evidence="1">
    <location>
        <begin position="29"/>
        <end position="49"/>
    </location>
</feature>
<protein>
    <submittedName>
        <fullName evidence="2">Uncharacterized protein</fullName>
    </submittedName>
</protein>
<sequence>MAWGIHLTVYGAAMSFSFLRIRRKQRSTYTSWAFMVYMTIILAMATTYVGTNIQDNERLACDPGGPLAYAEAAFDTPMILIGNNVYPVIAIFLNDALLVWWLYIIWDLIWMVAFAVIMLMTSFVTGVLLLYTSAQPGHTFNSADAVSFGTAYFSISLSLTVIVTLVIVSWLVYLQNQATKALGNTPEYRDHYYILA</sequence>
<dbReference type="AlphaFoldDB" id="A0A8H5FW35"/>
<proteinExistence type="predicted"/>